<keyword evidence="1 3" id="KW-0378">Hydrolase</keyword>
<evidence type="ECO:0000256" key="1">
    <source>
        <dbReference type="ARBA" id="ARBA00022801"/>
    </source>
</evidence>
<feature type="domain" description="AB hydrolase-1" evidence="2">
    <location>
        <begin position="43"/>
        <end position="267"/>
    </location>
</feature>
<dbReference type="GO" id="GO:0016787">
    <property type="term" value="F:hydrolase activity"/>
    <property type="evidence" value="ECO:0007669"/>
    <property type="project" value="UniProtKB-KW"/>
</dbReference>
<evidence type="ECO:0000313" key="4">
    <source>
        <dbReference type="Proteomes" id="UP001527052"/>
    </source>
</evidence>
<dbReference type="Gene3D" id="3.40.50.1820">
    <property type="entry name" value="alpha/beta hydrolase"/>
    <property type="match status" value="1"/>
</dbReference>
<comment type="caution">
    <text evidence="3">The sequence shown here is derived from an EMBL/GenBank/DDBJ whole genome shotgun (WGS) entry which is preliminary data.</text>
</comment>
<protein>
    <submittedName>
        <fullName evidence="3">Alpha/beta hydrolase</fullName>
    </submittedName>
</protein>
<evidence type="ECO:0000313" key="3">
    <source>
        <dbReference type="EMBL" id="MCY9549309.1"/>
    </source>
</evidence>
<dbReference type="InterPro" id="IPR029058">
    <property type="entry name" value="AB_hydrolase_fold"/>
</dbReference>
<dbReference type="RefSeq" id="WP_268639281.1">
    <property type="nucleotide sequence ID" value="NZ_JAMDLZ010000042.1"/>
</dbReference>
<dbReference type="Proteomes" id="UP001527052">
    <property type="component" value="Unassembled WGS sequence"/>
</dbReference>
<dbReference type="EMBL" id="JAMDLZ010000042">
    <property type="protein sequence ID" value="MCY9549309.1"/>
    <property type="molecule type" value="Genomic_DNA"/>
</dbReference>
<dbReference type="SUPFAM" id="SSF53474">
    <property type="entry name" value="alpha/beta-Hydrolases"/>
    <property type="match status" value="1"/>
</dbReference>
<sequence length="291" mass="34058">MESWKMKLLSTSRGKFEIFIKGEGEPLCITHHYSEFNDTGDYFAETFTKTHKVFLVNLREAGNSEKALEPYQLSMLETVFDLEAIREEMGFDNWGFAGHSTGGMLGIIYGIYFSDSLKFNVIVGATAREYMTFSKDCIYHSEHPQYQIMQDFTEALKNPDLNDKERKHLAAERVKLSLFEPDKYEQYFFKNINKKMSRIRLNYFSREVQVFDVTRKLSLVSTPTLIICGRYDVQCPVSYSIEMAELILNSKLVIFKKSNHYPFLEEADLFRKEFINFLKELSNQFKETSSF</sequence>
<name>A0ABT4EUG0_9BACI</name>
<gene>
    <name evidence="3" type="ORF">M5W82_20725</name>
</gene>
<accession>A0ABT4EUG0</accession>
<dbReference type="InterPro" id="IPR000073">
    <property type="entry name" value="AB_hydrolase_1"/>
</dbReference>
<dbReference type="PANTHER" id="PTHR43798:SF31">
    <property type="entry name" value="AB HYDROLASE SUPERFAMILY PROTEIN YCLE"/>
    <property type="match status" value="1"/>
</dbReference>
<organism evidence="3 4">
    <name type="scientific">Lysinibacillus xylanilyticus</name>
    <dbReference type="NCBI Taxonomy" id="582475"/>
    <lineage>
        <taxon>Bacteria</taxon>
        <taxon>Bacillati</taxon>
        <taxon>Bacillota</taxon>
        <taxon>Bacilli</taxon>
        <taxon>Bacillales</taxon>
        <taxon>Bacillaceae</taxon>
        <taxon>Lysinibacillus</taxon>
    </lineage>
</organism>
<evidence type="ECO:0000259" key="2">
    <source>
        <dbReference type="Pfam" id="PF00561"/>
    </source>
</evidence>
<dbReference type="PANTHER" id="PTHR43798">
    <property type="entry name" value="MONOACYLGLYCEROL LIPASE"/>
    <property type="match status" value="1"/>
</dbReference>
<proteinExistence type="predicted"/>
<keyword evidence="4" id="KW-1185">Reference proteome</keyword>
<reference evidence="3 4" key="1">
    <citation type="submission" date="2022-05" db="EMBL/GenBank/DDBJ databases">
        <title>Genome Sequencing of Bee-Associated Microbes.</title>
        <authorList>
            <person name="Dunlap C."/>
        </authorList>
    </citation>
    <scope>NUCLEOTIDE SEQUENCE [LARGE SCALE GENOMIC DNA]</scope>
    <source>
        <strain evidence="3 4">NRRL BD-083</strain>
    </source>
</reference>
<dbReference type="Pfam" id="PF00561">
    <property type="entry name" value="Abhydrolase_1"/>
    <property type="match status" value="1"/>
</dbReference>
<dbReference type="InterPro" id="IPR050266">
    <property type="entry name" value="AB_hydrolase_sf"/>
</dbReference>